<dbReference type="Proteomes" id="UP001295684">
    <property type="component" value="Unassembled WGS sequence"/>
</dbReference>
<feature type="region of interest" description="Disordered" evidence="2">
    <location>
        <begin position="148"/>
        <end position="170"/>
    </location>
</feature>
<proteinExistence type="predicted"/>
<feature type="compositionally biased region" description="Basic and acidic residues" evidence="2">
    <location>
        <begin position="152"/>
        <end position="161"/>
    </location>
</feature>
<evidence type="ECO:0008006" key="5">
    <source>
        <dbReference type="Google" id="ProtNLM"/>
    </source>
</evidence>
<dbReference type="SUPFAM" id="SSF57959">
    <property type="entry name" value="Leucine zipper domain"/>
    <property type="match status" value="1"/>
</dbReference>
<comment type="caution">
    <text evidence="3">The sequence shown here is derived from an EMBL/GenBank/DDBJ whole genome shotgun (WGS) entry which is preliminary data.</text>
</comment>
<dbReference type="InterPro" id="IPR046347">
    <property type="entry name" value="bZIP_sf"/>
</dbReference>
<sequence length="170" mass="19195">MLNRKSAVKARVRKNTKLESLTGKIQVLELKVKDLETENFGLKNKNLELERRMKELLEETEAMKKEKQVRKRFKSGEDGVGVGLVCGNNSSTNNPLTSSRCFSDSSLMQEELSEFLSSEGDEFGELKVKSWLNQSDVVDNVLESSQAKRIKSSKEDMKDESSPAISKLNF</sequence>
<accession>A0AAD1XAQ7</accession>
<evidence type="ECO:0000313" key="3">
    <source>
        <dbReference type="EMBL" id="CAI2367300.1"/>
    </source>
</evidence>
<feature type="coiled-coil region" evidence="1">
    <location>
        <begin position="18"/>
        <end position="66"/>
    </location>
</feature>
<dbReference type="GO" id="GO:0003700">
    <property type="term" value="F:DNA-binding transcription factor activity"/>
    <property type="evidence" value="ECO:0007669"/>
    <property type="project" value="InterPro"/>
</dbReference>
<name>A0AAD1XAQ7_EUPCR</name>
<dbReference type="EMBL" id="CAMPGE010008401">
    <property type="protein sequence ID" value="CAI2367300.1"/>
    <property type="molecule type" value="Genomic_DNA"/>
</dbReference>
<gene>
    <name evidence="3" type="ORF">ECRASSUSDP1_LOCUS8582</name>
</gene>
<evidence type="ECO:0000256" key="1">
    <source>
        <dbReference type="SAM" id="Coils"/>
    </source>
</evidence>
<evidence type="ECO:0000313" key="4">
    <source>
        <dbReference type="Proteomes" id="UP001295684"/>
    </source>
</evidence>
<protein>
    <recommendedName>
        <fullName evidence="5">BZIP domain-containing protein</fullName>
    </recommendedName>
</protein>
<reference evidence="3" key="1">
    <citation type="submission" date="2023-07" db="EMBL/GenBank/DDBJ databases">
        <authorList>
            <consortium name="AG Swart"/>
            <person name="Singh M."/>
            <person name="Singh A."/>
            <person name="Seah K."/>
            <person name="Emmerich C."/>
        </authorList>
    </citation>
    <scope>NUCLEOTIDE SEQUENCE</scope>
    <source>
        <strain evidence="3">DP1</strain>
    </source>
</reference>
<organism evidence="3 4">
    <name type="scientific">Euplotes crassus</name>
    <dbReference type="NCBI Taxonomy" id="5936"/>
    <lineage>
        <taxon>Eukaryota</taxon>
        <taxon>Sar</taxon>
        <taxon>Alveolata</taxon>
        <taxon>Ciliophora</taxon>
        <taxon>Intramacronucleata</taxon>
        <taxon>Spirotrichea</taxon>
        <taxon>Hypotrichia</taxon>
        <taxon>Euplotida</taxon>
        <taxon>Euplotidae</taxon>
        <taxon>Moneuplotes</taxon>
    </lineage>
</organism>
<evidence type="ECO:0000256" key="2">
    <source>
        <dbReference type="SAM" id="MobiDB-lite"/>
    </source>
</evidence>
<keyword evidence="1" id="KW-0175">Coiled coil</keyword>
<keyword evidence="4" id="KW-1185">Reference proteome</keyword>
<dbReference type="AlphaFoldDB" id="A0AAD1XAQ7"/>